<organism evidence="4 5">
    <name type="scientific">Mycolicibacterium aromaticivorans JS19b1 = JCM 16368</name>
    <dbReference type="NCBI Taxonomy" id="1440774"/>
    <lineage>
        <taxon>Bacteria</taxon>
        <taxon>Bacillati</taxon>
        <taxon>Actinomycetota</taxon>
        <taxon>Actinomycetes</taxon>
        <taxon>Mycobacteriales</taxon>
        <taxon>Mycobacteriaceae</taxon>
        <taxon>Mycolicibacterium</taxon>
    </lineage>
</organism>
<dbReference type="InterPro" id="IPR000014">
    <property type="entry name" value="PAS"/>
</dbReference>
<evidence type="ECO:0000259" key="1">
    <source>
        <dbReference type="PROSITE" id="PS50112"/>
    </source>
</evidence>
<protein>
    <recommendedName>
        <fullName evidence="6">Diguanylate cyclase</fullName>
    </recommendedName>
</protein>
<dbReference type="EMBL" id="JALN02000001">
    <property type="protein sequence ID" value="KDE98714.1"/>
    <property type="molecule type" value="Genomic_DNA"/>
</dbReference>
<reference evidence="4" key="1">
    <citation type="submission" date="2014-05" db="EMBL/GenBank/DDBJ databases">
        <title>Genome sequence of Mycobacterium aromaticivorans strain JS19b1T (= DSM 45407T).</title>
        <authorList>
            <person name="Kwak Y."/>
            <person name="Park G.-S."/>
            <person name="Li Q.X."/>
            <person name="Lee S.-E."/>
            <person name="Shin J.-H."/>
        </authorList>
    </citation>
    <scope>NUCLEOTIDE SEQUENCE [LARGE SCALE GENOMIC DNA]</scope>
    <source>
        <strain evidence="4">JS19b1</strain>
    </source>
</reference>
<dbReference type="SUPFAM" id="SSF55785">
    <property type="entry name" value="PYP-like sensor domain (PAS domain)"/>
    <property type="match status" value="1"/>
</dbReference>
<evidence type="ECO:0008006" key="6">
    <source>
        <dbReference type="Google" id="ProtNLM"/>
    </source>
</evidence>
<dbReference type="Pfam" id="PF08448">
    <property type="entry name" value="PAS_4"/>
    <property type="match status" value="1"/>
</dbReference>
<dbReference type="GO" id="GO:0043709">
    <property type="term" value="P:cell adhesion involved in single-species biofilm formation"/>
    <property type="evidence" value="ECO:0007669"/>
    <property type="project" value="TreeGrafter"/>
</dbReference>
<dbReference type="AlphaFoldDB" id="A0A064CDJ2"/>
<dbReference type="PANTHER" id="PTHR45138:SF24">
    <property type="entry name" value="DIGUANYLATE CYCLASE DGCC-RELATED"/>
    <property type="match status" value="1"/>
</dbReference>
<gene>
    <name evidence="4" type="ORF">Y900_007085</name>
</gene>
<dbReference type="SUPFAM" id="SSF55073">
    <property type="entry name" value="Nucleotide cyclase"/>
    <property type="match status" value="1"/>
</dbReference>
<dbReference type="PROSITE" id="PS50113">
    <property type="entry name" value="PAC"/>
    <property type="match status" value="1"/>
</dbReference>
<dbReference type="Pfam" id="PF00990">
    <property type="entry name" value="GGDEF"/>
    <property type="match status" value="1"/>
</dbReference>
<dbReference type="InterPro" id="IPR000160">
    <property type="entry name" value="GGDEF_dom"/>
</dbReference>
<dbReference type="FunFam" id="3.30.70.270:FF:000001">
    <property type="entry name" value="Diguanylate cyclase domain protein"/>
    <property type="match status" value="1"/>
</dbReference>
<dbReference type="InterPro" id="IPR035965">
    <property type="entry name" value="PAS-like_dom_sf"/>
</dbReference>
<dbReference type="GO" id="GO:0052621">
    <property type="term" value="F:diguanylate cyclase activity"/>
    <property type="evidence" value="ECO:0007669"/>
    <property type="project" value="TreeGrafter"/>
</dbReference>
<dbReference type="InterPro" id="IPR050469">
    <property type="entry name" value="Diguanylate_Cyclase"/>
</dbReference>
<dbReference type="InterPro" id="IPR000700">
    <property type="entry name" value="PAS-assoc_C"/>
</dbReference>
<dbReference type="SMART" id="SM00091">
    <property type="entry name" value="PAS"/>
    <property type="match status" value="1"/>
</dbReference>
<evidence type="ECO:0000313" key="4">
    <source>
        <dbReference type="EMBL" id="KDE98714.1"/>
    </source>
</evidence>
<dbReference type="Proteomes" id="UP000022835">
    <property type="component" value="Unassembled WGS sequence"/>
</dbReference>
<sequence length="391" mass="42491">MGVSAEQWLAALGAAAVAAFHCRRHPDGIVMVSRTPEFVGVMQTLSGVLDEPTLLSQLNARWPTVSGSAPFEVVDDTLTWRCVLQSTDGADDDHLAILVLPHEHRMPNNAFSTIVENLPDIVTRYTSGFRCLYANPALGEATGVPAEARFGRTLAEMVAPAELAADFEAAYRRVVDTGAPVEFEFDYTGPAGLCHYLGRATPEFDHSGQVSAILAVIRDVSEVRRLQHQLEHLARTDPLTSLLNRRSFTDRLDVELGRVRAGQAGLSLLMLDLDHFKQINDRFGHVAGDRVLEAVGRILTAETRPHDVAARLGGDEFCIALIDTCADEARAAADRIRRQISTIEGEDGTPIGVSVSVGVAVADDKDITALDLLARVDALMYQSKHGGHRER</sequence>
<dbReference type="Gene3D" id="3.30.70.270">
    <property type="match status" value="1"/>
</dbReference>
<dbReference type="OrthoDB" id="23692at2"/>
<feature type="domain" description="GGDEF" evidence="3">
    <location>
        <begin position="264"/>
        <end position="391"/>
    </location>
</feature>
<dbReference type="SMART" id="SM00267">
    <property type="entry name" value="GGDEF"/>
    <property type="match status" value="1"/>
</dbReference>
<dbReference type="GO" id="GO:0005886">
    <property type="term" value="C:plasma membrane"/>
    <property type="evidence" value="ECO:0007669"/>
    <property type="project" value="TreeGrafter"/>
</dbReference>
<comment type="caution">
    <text evidence="4">The sequence shown here is derived from an EMBL/GenBank/DDBJ whole genome shotgun (WGS) entry which is preliminary data.</text>
</comment>
<dbReference type="InterPro" id="IPR013656">
    <property type="entry name" value="PAS_4"/>
</dbReference>
<dbReference type="PROSITE" id="PS50112">
    <property type="entry name" value="PAS"/>
    <property type="match status" value="1"/>
</dbReference>
<feature type="domain" description="PAC" evidence="2">
    <location>
        <begin position="181"/>
        <end position="232"/>
    </location>
</feature>
<feature type="domain" description="PAS" evidence="1">
    <location>
        <begin position="107"/>
        <end position="178"/>
    </location>
</feature>
<dbReference type="NCBIfam" id="TIGR00229">
    <property type="entry name" value="sensory_box"/>
    <property type="match status" value="1"/>
</dbReference>
<dbReference type="STRING" id="1440774.Y900_007085"/>
<dbReference type="InterPro" id="IPR029787">
    <property type="entry name" value="Nucleotide_cyclase"/>
</dbReference>
<dbReference type="PROSITE" id="PS50887">
    <property type="entry name" value="GGDEF"/>
    <property type="match status" value="1"/>
</dbReference>
<evidence type="ECO:0000259" key="3">
    <source>
        <dbReference type="PROSITE" id="PS50887"/>
    </source>
</evidence>
<dbReference type="RefSeq" id="WP_051659931.1">
    <property type="nucleotide sequence ID" value="NZ_JALN02000001.1"/>
</dbReference>
<dbReference type="CDD" id="cd00130">
    <property type="entry name" value="PAS"/>
    <property type="match status" value="1"/>
</dbReference>
<keyword evidence="5" id="KW-1185">Reference proteome</keyword>
<accession>A0A064CDJ2</accession>
<evidence type="ECO:0000313" key="5">
    <source>
        <dbReference type="Proteomes" id="UP000022835"/>
    </source>
</evidence>
<dbReference type="GO" id="GO:1902201">
    <property type="term" value="P:negative regulation of bacterial-type flagellum-dependent cell motility"/>
    <property type="evidence" value="ECO:0007669"/>
    <property type="project" value="TreeGrafter"/>
</dbReference>
<dbReference type="Gene3D" id="3.30.450.20">
    <property type="entry name" value="PAS domain"/>
    <property type="match status" value="1"/>
</dbReference>
<dbReference type="PANTHER" id="PTHR45138">
    <property type="entry name" value="REGULATORY COMPONENTS OF SENSORY TRANSDUCTION SYSTEM"/>
    <property type="match status" value="1"/>
</dbReference>
<evidence type="ECO:0000259" key="2">
    <source>
        <dbReference type="PROSITE" id="PS50113"/>
    </source>
</evidence>
<proteinExistence type="predicted"/>
<dbReference type="InterPro" id="IPR043128">
    <property type="entry name" value="Rev_trsase/Diguanyl_cyclase"/>
</dbReference>
<dbReference type="eggNOG" id="COG5001">
    <property type="taxonomic scope" value="Bacteria"/>
</dbReference>
<dbReference type="CDD" id="cd01949">
    <property type="entry name" value="GGDEF"/>
    <property type="match status" value="1"/>
</dbReference>
<dbReference type="NCBIfam" id="TIGR00254">
    <property type="entry name" value="GGDEF"/>
    <property type="match status" value="1"/>
</dbReference>
<name>A0A064CDJ2_9MYCO</name>